<dbReference type="EMBL" id="SDKC01000002">
    <property type="protein sequence ID" value="RXS72562.1"/>
    <property type="molecule type" value="Genomic_DNA"/>
</dbReference>
<proteinExistence type="predicted"/>
<dbReference type="Proteomes" id="UP000290106">
    <property type="component" value="Unassembled WGS sequence"/>
</dbReference>
<organism evidence="1 2">
    <name type="scientific">Blautia faecicola</name>
    <dbReference type="NCBI Taxonomy" id="2509240"/>
    <lineage>
        <taxon>Bacteria</taxon>
        <taxon>Bacillati</taxon>
        <taxon>Bacillota</taxon>
        <taxon>Clostridia</taxon>
        <taxon>Lachnospirales</taxon>
        <taxon>Lachnospiraceae</taxon>
        <taxon>Blautia</taxon>
    </lineage>
</organism>
<gene>
    <name evidence="1" type="ORF">ETP43_16410</name>
</gene>
<evidence type="ECO:0000313" key="1">
    <source>
        <dbReference type="EMBL" id="RXS72562.1"/>
    </source>
</evidence>
<dbReference type="RefSeq" id="WP_129259679.1">
    <property type="nucleotide sequence ID" value="NZ_SDKC01000002.1"/>
</dbReference>
<keyword evidence="2" id="KW-1185">Reference proteome</keyword>
<comment type="caution">
    <text evidence="1">The sequence shown here is derived from an EMBL/GenBank/DDBJ whole genome shotgun (WGS) entry which is preliminary data.</text>
</comment>
<dbReference type="AlphaFoldDB" id="A0A4V1NRE3"/>
<name>A0A4V1NRE3_9FIRM</name>
<evidence type="ECO:0000313" key="2">
    <source>
        <dbReference type="Proteomes" id="UP000290106"/>
    </source>
</evidence>
<accession>A0A4V1NRE3</accession>
<reference evidence="1 2" key="1">
    <citation type="submission" date="2019-01" db="EMBL/GenBank/DDBJ databases">
        <title>Blautia sp. nov. KGMB01111 isolated human feces.</title>
        <authorList>
            <person name="Park J.-E."/>
            <person name="Kim J.-S."/>
            <person name="Park S.-H."/>
        </authorList>
    </citation>
    <scope>NUCLEOTIDE SEQUENCE [LARGE SCALE GENOMIC DNA]</scope>
    <source>
        <strain evidence="1 2">KGMB01111</strain>
    </source>
</reference>
<sequence>MWKHIYYFVPPCPKCGSRKTGRYIRSPLTGEGYTKEASLKNGELVRFSFEVPVNNGYCMSCGYEWPVRVETKLWSYTKIREEQIARGTDILYEKILSKKTKSKWDVGRYFHERYRNIEEVENQKEKDCVCEPEIIDSRKRDKIELLYADETLIEQVRNVQRV</sequence>
<protein>
    <submittedName>
        <fullName evidence="1">Uncharacterized protein</fullName>
    </submittedName>
</protein>